<organism evidence="3 4">
    <name type="scientific">Granulosicoccus antarcticus IMCC3135</name>
    <dbReference type="NCBI Taxonomy" id="1192854"/>
    <lineage>
        <taxon>Bacteria</taxon>
        <taxon>Pseudomonadati</taxon>
        <taxon>Pseudomonadota</taxon>
        <taxon>Gammaproteobacteria</taxon>
        <taxon>Chromatiales</taxon>
        <taxon>Granulosicoccaceae</taxon>
        <taxon>Granulosicoccus</taxon>
    </lineage>
</organism>
<dbReference type="SUPFAM" id="SSF51735">
    <property type="entry name" value="NAD(P)-binding Rossmann-fold domains"/>
    <property type="match status" value="1"/>
</dbReference>
<dbReference type="Gene3D" id="3.40.50.720">
    <property type="entry name" value="NAD(P)-binding Rossmann-like Domain"/>
    <property type="match status" value="1"/>
</dbReference>
<dbReference type="Proteomes" id="UP000250079">
    <property type="component" value="Chromosome"/>
</dbReference>
<dbReference type="EMBL" id="CP018632">
    <property type="protein sequence ID" value="ASJ74902.1"/>
    <property type="molecule type" value="Genomic_DNA"/>
</dbReference>
<feature type="region of interest" description="Disordered" evidence="1">
    <location>
        <begin position="51"/>
        <end position="70"/>
    </location>
</feature>
<protein>
    <submittedName>
        <fullName evidence="3">3 beta-hydroxysteroid dehydrogenase/Delta 5--&gt;4-isomerase</fullName>
    </submittedName>
</protein>
<dbReference type="InterPro" id="IPR036291">
    <property type="entry name" value="NAD(P)-bd_dom_sf"/>
</dbReference>
<gene>
    <name evidence="3" type="ORF">IMCC3135_24170</name>
</gene>
<accession>A0A2Z2NTM4</accession>
<evidence type="ECO:0000259" key="2">
    <source>
        <dbReference type="Pfam" id="PF01370"/>
    </source>
</evidence>
<evidence type="ECO:0000313" key="4">
    <source>
        <dbReference type="Proteomes" id="UP000250079"/>
    </source>
</evidence>
<dbReference type="InterPro" id="IPR050177">
    <property type="entry name" value="Lipid_A_modif_metabolic_enz"/>
</dbReference>
<feature type="domain" description="NAD-dependent epimerase/dehydratase" evidence="2">
    <location>
        <begin position="3"/>
        <end position="246"/>
    </location>
</feature>
<dbReference type="InterPro" id="IPR001509">
    <property type="entry name" value="Epimerase_deHydtase"/>
</dbReference>
<dbReference type="KEGG" id="gai:IMCC3135_24170"/>
<keyword evidence="3" id="KW-0413">Isomerase</keyword>
<dbReference type="OrthoDB" id="9776313at2"/>
<dbReference type="PANTHER" id="PTHR43245">
    <property type="entry name" value="BIFUNCTIONAL POLYMYXIN RESISTANCE PROTEIN ARNA"/>
    <property type="match status" value="1"/>
</dbReference>
<proteinExistence type="predicted"/>
<dbReference type="AlphaFoldDB" id="A0A2Z2NTM4"/>
<dbReference type="PANTHER" id="PTHR43245:SF51">
    <property type="entry name" value="SHORT CHAIN DEHYDROGENASE_REDUCTASE FAMILY 42E, MEMBER 2"/>
    <property type="match status" value="1"/>
</dbReference>
<name>A0A2Z2NTM4_9GAMM</name>
<dbReference type="RefSeq" id="WP_088919874.1">
    <property type="nucleotide sequence ID" value="NZ_CP018632.1"/>
</dbReference>
<keyword evidence="4" id="KW-1185">Reference proteome</keyword>
<dbReference type="GO" id="GO:0016853">
    <property type="term" value="F:isomerase activity"/>
    <property type="evidence" value="ECO:0007669"/>
    <property type="project" value="UniProtKB-KW"/>
</dbReference>
<sequence length="349" mass="37317">MKVLVTGATSLIGRHVVSRLLERGDQVTVLQRRPSGITGVSEVCCDIASSHDTATHSSGPGTESESANGKTTEDLLANAMESRDAVIHLAAKVSISGRWDAFEAINIKGTERLINTAKRCGVARFVHVSTPSVAHAGRSLIGAPAGQANPEQVHGHYARSKAIGEKIALAANGQAMKVVALRPHIVWGPGDTQLIKRIVDRARAGRLLLVGSALALIDTTYIDNAADAIVAGLDNTDRAAGHALVISNGQPRTVSEIMQRILIASGIDIPLRHVPAGVAITAGTVIEHIWQALNRQDDPPMTRFLAEQLATAHWFDQRETHRLLNWQPSIGIEEGFERLAAFEQAESNS</sequence>
<evidence type="ECO:0000256" key="1">
    <source>
        <dbReference type="SAM" id="MobiDB-lite"/>
    </source>
</evidence>
<reference evidence="3 4" key="1">
    <citation type="submission" date="2016-12" db="EMBL/GenBank/DDBJ databases">
        <authorList>
            <person name="Song W.-J."/>
            <person name="Kurnit D.M."/>
        </authorList>
    </citation>
    <scope>NUCLEOTIDE SEQUENCE [LARGE SCALE GENOMIC DNA]</scope>
    <source>
        <strain evidence="3 4">IMCC3135</strain>
    </source>
</reference>
<dbReference type="Pfam" id="PF01370">
    <property type="entry name" value="Epimerase"/>
    <property type="match status" value="1"/>
</dbReference>
<evidence type="ECO:0000313" key="3">
    <source>
        <dbReference type="EMBL" id="ASJ74902.1"/>
    </source>
</evidence>